<dbReference type="EMBL" id="JAGGNH010000017">
    <property type="protein sequence ID" value="KAJ0961541.1"/>
    <property type="molecule type" value="Genomic_DNA"/>
</dbReference>
<name>A0A9D5BVS8_9LILI</name>
<sequence length="172" mass="19575">MASVAVVPYQQYWISADDKDVEWHEEWEVGEDFADVNQEEDVLVYEVHNFSWMKPLASHVKINCDASLAKKGVGCGYIMRDDEGRVIFGKAIKVEGVKTVVAAELAAIHLACFRAQDFGMKFVWLESDSLVAVNLINGIFAATLEDRDILRKDWLTLHHHLKDGFQNFACKW</sequence>
<proteinExistence type="predicted"/>
<feature type="domain" description="RNase H type-1" evidence="1">
    <location>
        <begin position="64"/>
        <end position="144"/>
    </location>
</feature>
<accession>A0A9D5BVS8</accession>
<dbReference type="PANTHER" id="PTHR47723">
    <property type="entry name" value="OS05G0353850 PROTEIN"/>
    <property type="match status" value="1"/>
</dbReference>
<evidence type="ECO:0000313" key="2">
    <source>
        <dbReference type="EMBL" id="KAJ0961541.1"/>
    </source>
</evidence>
<dbReference type="Gene3D" id="3.30.420.10">
    <property type="entry name" value="Ribonuclease H-like superfamily/Ribonuclease H"/>
    <property type="match status" value="1"/>
</dbReference>
<dbReference type="Proteomes" id="UP001085076">
    <property type="component" value="Unassembled WGS sequence"/>
</dbReference>
<dbReference type="InterPro" id="IPR044730">
    <property type="entry name" value="RNase_H-like_dom_plant"/>
</dbReference>
<comment type="caution">
    <text evidence="2">The sequence shown here is derived from an EMBL/GenBank/DDBJ whole genome shotgun (WGS) entry which is preliminary data.</text>
</comment>
<dbReference type="InterPro" id="IPR053151">
    <property type="entry name" value="RNase_H-like"/>
</dbReference>
<dbReference type="PANTHER" id="PTHR47723:SF19">
    <property type="entry name" value="POLYNUCLEOTIDYL TRANSFERASE, RIBONUCLEASE H-LIKE SUPERFAMILY PROTEIN"/>
    <property type="match status" value="1"/>
</dbReference>
<evidence type="ECO:0000259" key="1">
    <source>
        <dbReference type="Pfam" id="PF13456"/>
    </source>
</evidence>
<gene>
    <name evidence="2" type="ORF">J5N97_001714</name>
</gene>
<reference evidence="2 3" key="1">
    <citation type="journal article" date="2022" name="Hortic Res">
        <title>The genome of Dioscorea zingiberensis sheds light on the biosynthesis, origin and evolution of the medicinally important diosgenin saponins.</title>
        <authorList>
            <person name="Li Y."/>
            <person name="Tan C."/>
            <person name="Li Z."/>
            <person name="Guo J."/>
            <person name="Li S."/>
            <person name="Chen X."/>
            <person name="Wang C."/>
            <person name="Dai X."/>
            <person name="Yang H."/>
            <person name="Song W."/>
            <person name="Hou L."/>
            <person name="Xu J."/>
            <person name="Tong Z."/>
            <person name="Xu A."/>
            <person name="Yuan X."/>
            <person name="Wang W."/>
            <person name="Yang Q."/>
            <person name="Chen L."/>
            <person name="Sun Z."/>
            <person name="Wang K."/>
            <person name="Pan B."/>
            <person name="Chen J."/>
            <person name="Bao Y."/>
            <person name="Liu F."/>
            <person name="Qi X."/>
            <person name="Gang D.R."/>
            <person name="Wen J."/>
            <person name="Li J."/>
        </authorList>
    </citation>
    <scope>NUCLEOTIDE SEQUENCE [LARGE SCALE GENOMIC DNA]</scope>
    <source>
        <strain evidence="2">Dzin_1.0</strain>
    </source>
</reference>
<dbReference type="GO" id="GO:0004523">
    <property type="term" value="F:RNA-DNA hybrid ribonuclease activity"/>
    <property type="evidence" value="ECO:0007669"/>
    <property type="project" value="InterPro"/>
</dbReference>
<dbReference type="OrthoDB" id="597234at2759"/>
<dbReference type="GO" id="GO:0003676">
    <property type="term" value="F:nucleic acid binding"/>
    <property type="evidence" value="ECO:0007669"/>
    <property type="project" value="InterPro"/>
</dbReference>
<evidence type="ECO:0000313" key="3">
    <source>
        <dbReference type="Proteomes" id="UP001085076"/>
    </source>
</evidence>
<dbReference type="InterPro" id="IPR012337">
    <property type="entry name" value="RNaseH-like_sf"/>
</dbReference>
<dbReference type="AlphaFoldDB" id="A0A9D5BVS8"/>
<keyword evidence="3" id="KW-1185">Reference proteome</keyword>
<dbReference type="Pfam" id="PF13456">
    <property type="entry name" value="RVT_3"/>
    <property type="match status" value="1"/>
</dbReference>
<protein>
    <recommendedName>
        <fullName evidence="1">RNase H type-1 domain-containing protein</fullName>
    </recommendedName>
</protein>
<dbReference type="InterPro" id="IPR036397">
    <property type="entry name" value="RNaseH_sf"/>
</dbReference>
<dbReference type="SUPFAM" id="SSF53098">
    <property type="entry name" value="Ribonuclease H-like"/>
    <property type="match status" value="1"/>
</dbReference>
<dbReference type="CDD" id="cd06222">
    <property type="entry name" value="RNase_H_like"/>
    <property type="match status" value="1"/>
</dbReference>
<dbReference type="InterPro" id="IPR002156">
    <property type="entry name" value="RNaseH_domain"/>
</dbReference>
<organism evidence="2 3">
    <name type="scientific">Dioscorea zingiberensis</name>
    <dbReference type="NCBI Taxonomy" id="325984"/>
    <lineage>
        <taxon>Eukaryota</taxon>
        <taxon>Viridiplantae</taxon>
        <taxon>Streptophyta</taxon>
        <taxon>Embryophyta</taxon>
        <taxon>Tracheophyta</taxon>
        <taxon>Spermatophyta</taxon>
        <taxon>Magnoliopsida</taxon>
        <taxon>Liliopsida</taxon>
        <taxon>Dioscoreales</taxon>
        <taxon>Dioscoreaceae</taxon>
        <taxon>Dioscorea</taxon>
    </lineage>
</organism>